<organism evidence="1 2">
    <name type="scientific">Thermococcus nautili</name>
    <dbReference type="NCBI Taxonomy" id="195522"/>
    <lineage>
        <taxon>Archaea</taxon>
        <taxon>Methanobacteriati</taxon>
        <taxon>Methanobacteriota</taxon>
        <taxon>Thermococci</taxon>
        <taxon>Thermococcales</taxon>
        <taxon>Thermococcaceae</taxon>
        <taxon>Thermococcus</taxon>
    </lineage>
</organism>
<dbReference type="GeneID" id="24958850"/>
<accession>W8P2H1</accession>
<gene>
    <name evidence="1" type="ORF">BD01_1375</name>
</gene>
<dbReference type="OrthoDB" id="378137at2157"/>
<dbReference type="Proteomes" id="UP000019434">
    <property type="component" value="Chromosome"/>
</dbReference>
<dbReference type="AlphaFoldDB" id="W8P2H1"/>
<proteinExistence type="predicted"/>
<reference evidence="1 2" key="1">
    <citation type="submission" date="2014-02" db="EMBL/GenBank/DDBJ databases">
        <title>Genome Sequence of an Hyperthermophilic Archaeon, Thermococcus nautili 30-1, producing viral vesicles.</title>
        <authorList>
            <person name="Oberto J."/>
            <person name="Gaudin M."/>
            <person name="Cossu M."/>
            <person name="Gorlas A."/>
            <person name="Slesarev A."/>
            <person name="Marguet E."/>
            <person name="Forterre P."/>
        </authorList>
    </citation>
    <scope>NUCLEOTIDE SEQUENCE [LARGE SCALE GENOMIC DNA]</scope>
    <source>
        <strain evidence="1 2">30-1</strain>
    </source>
</reference>
<evidence type="ECO:0000313" key="1">
    <source>
        <dbReference type="EMBL" id="AHL22986.1"/>
    </source>
</evidence>
<dbReference type="HOGENOM" id="CLU_1631741_0_0_2"/>
<evidence type="ECO:0000313" key="2">
    <source>
        <dbReference type="Proteomes" id="UP000019434"/>
    </source>
</evidence>
<dbReference type="KEGG" id="tnu:BD01_1375"/>
<keyword evidence="2" id="KW-1185">Reference proteome</keyword>
<protein>
    <submittedName>
        <fullName evidence="1">Uncharacterized protein</fullName>
    </submittedName>
</protein>
<sequence length="162" mass="18092">MMRTLLAWLVVVSIFVYSYFGSFAYFSDSASIRLSLQMEQTSVQISCENLTLVHCHCPCSCSCGYYILRGIIVNTTGNSTLDGIYFSSRGWVLGGVIVDNSSFNAGAGLYLPLNATLSPGVHDVSLILYKTNSRGNRHAMYLVFYIDGREYPLSIVPRWCRR</sequence>
<name>W8P2H1_9EURY</name>
<dbReference type="STRING" id="195522.BD01_1375"/>
<dbReference type="RefSeq" id="WP_042691150.1">
    <property type="nucleotide sequence ID" value="NZ_CP007264.1"/>
</dbReference>
<dbReference type="EMBL" id="CP007264">
    <property type="protein sequence ID" value="AHL22986.1"/>
    <property type="molecule type" value="Genomic_DNA"/>
</dbReference>